<accession>A0ABV1FML2</accession>
<reference evidence="3 4" key="1">
    <citation type="submission" date="2024-04" db="EMBL/GenBank/DDBJ databases">
        <title>Human intestinal bacterial collection.</title>
        <authorList>
            <person name="Pauvert C."/>
            <person name="Hitch T.C.A."/>
            <person name="Clavel T."/>
        </authorList>
    </citation>
    <scope>NUCLEOTIDE SEQUENCE [LARGE SCALE GENOMIC DNA]</scope>
    <source>
        <strain evidence="3 4">CLA-AA-H145</strain>
    </source>
</reference>
<dbReference type="EMBL" id="JBBNFP010000002">
    <property type="protein sequence ID" value="MEQ2485636.1"/>
    <property type="molecule type" value="Genomic_DNA"/>
</dbReference>
<feature type="transmembrane region" description="Helical" evidence="1">
    <location>
        <begin position="281"/>
        <end position="303"/>
    </location>
</feature>
<dbReference type="RefSeq" id="WP_215758585.1">
    <property type="nucleotide sequence ID" value="NZ_JAHKBE010000001.1"/>
</dbReference>
<comment type="caution">
    <text evidence="3">The sequence shown here is derived from an EMBL/GenBank/DDBJ whole genome shotgun (WGS) entry which is preliminary data.</text>
</comment>
<dbReference type="SMART" id="SM01080">
    <property type="entry name" value="CHASE2"/>
    <property type="match status" value="1"/>
</dbReference>
<dbReference type="Pfam" id="PF05226">
    <property type="entry name" value="CHASE2"/>
    <property type="match status" value="1"/>
</dbReference>
<evidence type="ECO:0000313" key="4">
    <source>
        <dbReference type="Proteomes" id="UP001487296"/>
    </source>
</evidence>
<evidence type="ECO:0000256" key="1">
    <source>
        <dbReference type="SAM" id="Phobius"/>
    </source>
</evidence>
<sequence>MSFRKLAGWVNVDHLIVTLLVLFLGWLLAFASINLTVFNPVKKAFADFSMTDIFYEIQNSSGVKEFNNDIVLVDMTELYDRRKIAQSIRDIASCQPKVFVIDLIFERPSYDEEENECLINAVSEIKNGIVSCKLINYDSKNDAFRGARRSFFEGMEDAGFSWGFSNVISGEGYGCIRKYSQNEHLMGTTVYSLPYLAVCRYTGVQPTEQTPKQRNIEYSHTDFFTISHRDVMKYRNVIKDKIVILGTINEEADTHITPLGKMPGMKIQAFAMLSSMAHHRVLAASGAISLLLTILVCYFSAWVGVELMRRYPFTYIYWIKVYYFAMTAFLVGASFLLFSRFNYYISLLLPLVGLALVETSRLQYKWIVMMLSKHTHWKFIKKSIYYVEP</sequence>
<feature type="transmembrane region" description="Helical" evidence="1">
    <location>
        <begin position="315"/>
        <end position="337"/>
    </location>
</feature>
<feature type="domain" description="CHASE2" evidence="2">
    <location>
        <begin position="43"/>
        <end position="304"/>
    </location>
</feature>
<proteinExistence type="predicted"/>
<evidence type="ECO:0000259" key="2">
    <source>
        <dbReference type="SMART" id="SM01080"/>
    </source>
</evidence>
<keyword evidence="1" id="KW-0812">Transmembrane</keyword>
<evidence type="ECO:0000313" key="3">
    <source>
        <dbReference type="EMBL" id="MEQ2485636.1"/>
    </source>
</evidence>
<keyword evidence="1" id="KW-1133">Transmembrane helix</keyword>
<organism evidence="3 4">
    <name type="scientific">Hallella faecis</name>
    <dbReference type="NCBI Taxonomy" id="2841596"/>
    <lineage>
        <taxon>Bacteria</taxon>
        <taxon>Pseudomonadati</taxon>
        <taxon>Bacteroidota</taxon>
        <taxon>Bacteroidia</taxon>
        <taxon>Bacteroidales</taxon>
        <taxon>Prevotellaceae</taxon>
        <taxon>Hallella</taxon>
    </lineage>
</organism>
<name>A0ABV1FML2_9BACT</name>
<keyword evidence="4" id="KW-1185">Reference proteome</keyword>
<feature type="transmembrane region" description="Helical" evidence="1">
    <location>
        <begin position="343"/>
        <end position="364"/>
    </location>
</feature>
<gene>
    <name evidence="3" type="ORF">AAAT34_01050</name>
</gene>
<dbReference type="Proteomes" id="UP001487296">
    <property type="component" value="Unassembled WGS sequence"/>
</dbReference>
<dbReference type="InterPro" id="IPR007890">
    <property type="entry name" value="CHASE2"/>
</dbReference>
<keyword evidence="1" id="KW-0472">Membrane</keyword>
<protein>
    <submittedName>
        <fullName evidence="3">CHASE2 domain-containing protein</fullName>
    </submittedName>
</protein>